<dbReference type="GO" id="GO:0008859">
    <property type="term" value="F:exoribonuclease II activity"/>
    <property type="evidence" value="ECO:0007669"/>
    <property type="project" value="UniProtKB-UniRule"/>
</dbReference>
<dbReference type="SMART" id="SM00955">
    <property type="entry name" value="RNB"/>
    <property type="match status" value="1"/>
</dbReference>
<dbReference type="PROSITE" id="PS50126">
    <property type="entry name" value="S1"/>
    <property type="match status" value="1"/>
</dbReference>
<feature type="region of interest" description="Disordered" evidence="8">
    <location>
        <begin position="710"/>
        <end position="754"/>
    </location>
</feature>
<dbReference type="HAMAP" id="MF_01895">
    <property type="entry name" value="RNase_R"/>
    <property type="match status" value="1"/>
</dbReference>
<dbReference type="InterPro" id="IPR022966">
    <property type="entry name" value="RNase_II/R_CS"/>
</dbReference>
<evidence type="ECO:0000256" key="2">
    <source>
        <dbReference type="ARBA" id="ARBA00022490"/>
    </source>
</evidence>
<dbReference type="Pfam" id="PF17876">
    <property type="entry name" value="CSD2"/>
    <property type="match status" value="1"/>
</dbReference>
<organism evidence="10 11">
    <name type="scientific">Nisaea acidiphila</name>
    <dbReference type="NCBI Taxonomy" id="1862145"/>
    <lineage>
        <taxon>Bacteria</taxon>
        <taxon>Pseudomonadati</taxon>
        <taxon>Pseudomonadota</taxon>
        <taxon>Alphaproteobacteria</taxon>
        <taxon>Rhodospirillales</taxon>
        <taxon>Thalassobaculaceae</taxon>
        <taxon>Nisaea</taxon>
    </lineage>
</organism>
<dbReference type="PANTHER" id="PTHR23355">
    <property type="entry name" value="RIBONUCLEASE"/>
    <property type="match status" value="1"/>
</dbReference>
<dbReference type="SMART" id="SM00316">
    <property type="entry name" value="S1"/>
    <property type="match status" value="1"/>
</dbReference>
<reference evidence="10" key="1">
    <citation type="submission" date="2022-08" db="EMBL/GenBank/DDBJ databases">
        <title>Nisaea acidiphila sp. nov., isolated from a marine algal debris and emended description of the genus Nisaea Urios et al. 2008.</title>
        <authorList>
            <person name="Kwon K."/>
        </authorList>
    </citation>
    <scope>NUCLEOTIDE SEQUENCE</scope>
    <source>
        <strain evidence="10">MEBiC11861</strain>
    </source>
</reference>
<dbReference type="Pfam" id="PF00773">
    <property type="entry name" value="RNB"/>
    <property type="match status" value="1"/>
</dbReference>
<dbReference type="KEGG" id="naci:NUH88_04350"/>
<dbReference type="InterPro" id="IPR011805">
    <property type="entry name" value="RNase_R"/>
</dbReference>
<keyword evidence="4 7" id="KW-0378">Hydrolase</keyword>
<dbReference type="EC" id="3.1.13.1" evidence="7"/>
<feature type="compositionally biased region" description="Basic residues" evidence="8">
    <location>
        <begin position="723"/>
        <end position="741"/>
    </location>
</feature>
<proteinExistence type="inferred from homology"/>
<dbReference type="CDD" id="cd04471">
    <property type="entry name" value="S1_RNase_R"/>
    <property type="match status" value="1"/>
</dbReference>
<keyword evidence="11" id="KW-1185">Reference proteome</keyword>
<evidence type="ECO:0000256" key="1">
    <source>
        <dbReference type="ARBA" id="ARBA00001849"/>
    </source>
</evidence>
<evidence type="ECO:0000256" key="7">
    <source>
        <dbReference type="HAMAP-Rule" id="MF_01895"/>
    </source>
</evidence>
<dbReference type="PROSITE" id="PS01175">
    <property type="entry name" value="RIBONUCLEASE_II"/>
    <property type="match status" value="1"/>
</dbReference>
<dbReference type="PANTHER" id="PTHR23355:SF9">
    <property type="entry name" value="DIS3-LIKE EXONUCLEASE 2"/>
    <property type="match status" value="1"/>
</dbReference>
<dbReference type="GO" id="GO:0005829">
    <property type="term" value="C:cytosol"/>
    <property type="evidence" value="ECO:0007669"/>
    <property type="project" value="TreeGrafter"/>
</dbReference>
<dbReference type="NCBIfam" id="TIGR00358">
    <property type="entry name" value="3_prime_RNase"/>
    <property type="match status" value="1"/>
</dbReference>
<keyword evidence="5 7" id="KW-0269">Exonuclease</keyword>
<feature type="domain" description="S1 motif" evidence="9">
    <location>
        <begin position="630"/>
        <end position="711"/>
    </location>
</feature>
<comment type="subcellular location">
    <subcellularLocation>
        <location evidence="7">Cytoplasm</location>
    </subcellularLocation>
</comment>
<accession>A0A9J7AXF0</accession>
<dbReference type="NCBIfam" id="TIGR02063">
    <property type="entry name" value="RNase_R"/>
    <property type="match status" value="1"/>
</dbReference>
<dbReference type="GO" id="GO:0006402">
    <property type="term" value="P:mRNA catabolic process"/>
    <property type="evidence" value="ECO:0007669"/>
    <property type="project" value="TreeGrafter"/>
</dbReference>
<evidence type="ECO:0000256" key="4">
    <source>
        <dbReference type="ARBA" id="ARBA00022801"/>
    </source>
</evidence>
<name>A0A9J7AXF0_9PROT</name>
<evidence type="ECO:0000256" key="6">
    <source>
        <dbReference type="ARBA" id="ARBA00022884"/>
    </source>
</evidence>
<evidence type="ECO:0000259" key="9">
    <source>
        <dbReference type="PROSITE" id="PS50126"/>
    </source>
</evidence>
<dbReference type="Gene3D" id="2.40.50.140">
    <property type="entry name" value="Nucleic acid-binding proteins"/>
    <property type="match status" value="1"/>
</dbReference>
<keyword evidence="6 7" id="KW-0694">RNA-binding</keyword>
<dbReference type="RefSeq" id="WP_257770177.1">
    <property type="nucleotide sequence ID" value="NZ_CP102480.1"/>
</dbReference>
<evidence type="ECO:0000313" key="10">
    <source>
        <dbReference type="EMBL" id="UUX50924.1"/>
    </source>
</evidence>
<sequence>MAAHKKPHGLPSREAVLEFINDSPTPVGRREIARAFNIKGADRIPLKAMLKDLAAEGAIDLGRGRRAAAPGSLPEITVVAITGIDEDGHASARPLSWREEGEPPAISIPPSTRAPSVGAGDRALVKLERIDQGKYRGRIMRKLDSRGERVVGQLKREGKGFRILPADRRARGDYVVEPGETADAKPGELVIADVLPRGRMGLRHARVVEVLGDAGAPRAVSLIAIAEHEIPSVFPEACIGQAEAAKPVTLGKRTDLRKIPLVTIDGSDARDFDDAVHAVADEDPKNPGGFRILVAIADVAHYVRPGDTLDIEAHRRGNSVYFPDRVVPMLPEALSNGLCSLRPNEDRACLAVEMVINARGQKVRHKFMRGLMRSEARLTYEQVQAAADGAPDTDIVPDGVIEPLYGAFRLLLSAREERGALDLDLPERKVVLGDDGKVASIEPRQRLDSHRLIEEFMVLANVAAAETLEAKRRPCMYRVHETPDPEKIDALKEYLEGLELAFGTSGVIRPKSFNELLAKVRGGPHETIVNELVLRSQSQAVYSPDNLGHFGLGLRRYAHFTSPIRRYSDLLVHRALIDAHGFGKDGLGEIDLQDFNETAEHISMTERRAAAAERSAISRYVAAYLTDQVGNTFEARVSGVGSAGLFVALAGIGADGLLPMKRLPGDFYDLDDHRHSLSGRATGLTFKIGDPVTVRLVDADPLTGGVLLDYISGGTEGQPGGQRRGRRAGGYRKHRGRHKHGQSGSARGRPKKSR</sequence>
<keyword evidence="2 7" id="KW-0963">Cytoplasm</keyword>
<evidence type="ECO:0000256" key="5">
    <source>
        <dbReference type="ARBA" id="ARBA00022839"/>
    </source>
</evidence>
<comment type="function">
    <text evidence="7">3'-5' exoribonuclease that releases 5'-nucleoside monophosphates and is involved in maturation of structured RNAs.</text>
</comment>
<gene>
    <name evidence="7 10" type="primary">rnr</name>
    <name evidence="10" type="ORF">NUH88_04350</name>
</gene>
<dbReference type="InterPro" id="IPR004476">
    <property type="entry name" value="RNase_II/RNase_R"/>
</dbReference>
<dbReference type="InterPro" id="IPR003029">
    <property type="entry name" value="S1_domain"/>
</dbReference>
<evidence type="ECO:0000256" key="3">
    <source>
        <dbReference type="ARBA" id="ARBA00022722"/>
    </source>
</evidence>
<evidence type="ECO:0000256" key="8">
    <source>
        <dbReference type="SAM" id="MobiDB-lite"/>
    </source>
</evidence>
<keyword evidence="3 7" id="KW-0540">Nuclease</keyword>
<dbReference type="InterPro" id="IPR012340">
    <property type="entry name" value="NA-bd_OB-fold"/>
</dbReference>
<dbReference type="AlphaFoldDB" id="A0A9J7AXF0"/>
<dbReference type="InterPro" id="IPR001900">
    <property type="entry name" value="RNase_II/R"/>
</dbReference>
<comment type="similarity">
    <text evidence="7">Belongs to the RNR ribonuclease family. RNase R subfamily.</text>
</comment>
<dbReference type="SUPFAM" id="SSF50249">
    <property type="entry name" value="Nucleic acid-binding proteins"/>
    <property type="match status" value="2"/>
</dbReference>
<dbReference type="InterPro" id="IPR050180">
    <property type="entry name" value="RNR_Ribonuclease"/>
</dbReference>
<protein>
    <recommendedName>
        <fullName evidence="7">Ribonuclease R</fullName>
        <shortName evidence="7">RNase R</shortName>
        <ecNumber evidence="7">3.1.13.1</ecNumber>
    </recommendedName>
</protein>
<evidence type="ECO:0000313" key="11">
    <source>
        <dbReference type="Proteomes" id="UP001060336"/>
    </source>
</evidence>
<dbReference type="GO" id="GO:0003723">
    <property type="term" value="F:RNA binding"/>
    <property type="evidence" value="ECO:0007669"/>
    <property type="project" value="UniProtKB-UniRule"/>
</dbReference>
<dbReference type="EMBL" id="CP102480">
    <property type="protein sequence ID" value="UUX50924.1"/>
    <property type="molecule type" value="Genomic_DNA"/>
</dbReference>
<dbReference type="Proteomes" id="UP001060336">
    <property type="component" value="Chromosome"/>
</dbReference>
<comment type="catalytic activity">
    <reaction evidence="1 7">
        <text>Exonucleolytic cleavage in the 3'- to 5'-direction to yield nucleoside 5'-phosphates.</text>
        <dbReference type="EC" id="3.1.13.1"/>
    </reaction>
</comment>
<dbReference type="InterPro" id="IPR040476">
    <property type="entry name" value="CSD2"/>
</dbReference>